<accession>A0A0B7BAG1</accession>
<organism evidence="1">
    <name type="scientific">Arion vulgaris</name>
    <dbReference type="NCBI Taxonomy" id="1028688"/>
    <lineage>
        <taxon>Eukaryota</taxon>
        <taxon>Metazoa</taxon>
        <taxon>Spiralia</taxon>
        <taxon>Lophotrochozoa</taxon>
        <taxon>Mollusca</taxon>
        <taxon>Gastropoda</taxon>
        <taxon>Heterobranchia</taxon>
        <taxon>Euthyneura</taxon>
        <taxon>Panpulmonata</taxon>
        <taxon>Eupulmonata</taxon>
        <taxon>Stylommatophora</taxon>
        <taxon>Helicina</taxon>
        <taxon>Arionoidea</taxon>
        <taxon>Arionidae</taxon>
        <taxon>Arion</taxon>
    </lineage>
</organism>
<evidence type="ECO:0000313" key="1">
    <source>
        <dbReference type="EMBL" id="CEK89055.1"/>
    </source>
</evidence>
<gene>
    <name evidence="1" type="primary">ORF168724</name>
</gene>
<dbReference type="EMBL" id="HACG01042190">
    <property type="protein sequence ID" value="CEK89055.1"/>
    <property type="molecule type" value="Transcribed_RNA"/>
</dbReference>
<name>A0A0B7BAG1_9EUPU</name>
<reference evidence="1" key="1">
    <citation type="submission" date="2014-12" db="EMBL/GenBank/DDBJ databases">
        <title>Insight into the proteome of Arion vulgaris.</title>
        <authorList>
            <person name="Aradska J."/>
            <person name="Bulat T."/>
            <person name="Smidak R."/>
            <person name="Sarate P."/>
            <person name="Gangsoo J."/>
            <person name="Sialana F."/>
            <person name="Bilban M."/>
            <person name="Lubec G."/>
        </authorList>
    </citation>
    <scope>NUCLEOTIDE SEQUENCE</scope>
    <source>
        <tissue evidence="1">Skin</tissue>
    </source>
</reference>
<dbReference type="AlphaFoldDB" id="A0A0B7BAG1"/>
<proteinExistence type="predicted"/>
<sequence>MEWNIHITINCLSVTPSRFVVKVYSSSFLYNRADQQDSGTFLSGFAPLVVSSPNSPSTWQWVKQLLMIPSTVIQYQMKHLI</sequence>
<protein>
    <submittedName>
        <fullName evidence="1">Uncharacterized protein</fullName>
    </submittedName>
</protein>